<protein>
    <submittedName>
        <fullName evidence="4">CDP-alcohol phosphatidyltransferase</fullName>
    </submittedName>
</protein>
<keyword evidence="3" id="KW-0812">Transmembrane</keyword>
<dbReference type="InterPro" id="IPR000462">
    <property type="entry name" value="CDP-OH_P_trans"/>
</dbReference>
<dbReference type="GO" id="GO:0008654">
    <property type="term" value="P:phospholipid biosynthetic process"/>
    <property type="evidence" value="ECO:0007669"/>
    <property type="project" value="InterPro"/>
</dbReference>
<reference evidence="4 5" key="1">
    <citation type="submission" date="2018-04" db="EMBL/GenBank/DDBJ databases">
        <title>Genome of Nocardioides gansuensis WSJ-1.</title>
        <authorList>
            <person name="Wu S."/>
            <person name="Wang G."/>
        </authorList>
    </citation>
    <scope>NUCLEOTIDE SEQUENCE [LARGE SCALE GENOMIC DNA]</scope>
    <source>
        <strain evidence="4 5">WSJ-1</strain>
    </source>
</reference>
<evidence type="ECO:0000313" key="4">
    <source>
        <dbReference type="EMBL" id="PVG83418.1"/>
    </source>
</evidence>
<organism evidence="4 5">
    <name type="scientific">Nocardioides gansuensis</name>
    <dbReference type="NCBI Taxonomy" id="2138300"/>
    <lineage>
        <taxon>Bacteria</taxon>
        <taxon>Bacillati</taxon>
        <taxon>Actinomycetota</taxon>
        <taxon>Actinomycetes</taxon>
        <taxon>Propionibacteriales</taxon>
        <taxon>Nocardioidaceae</taxon>
        <taxon>Nocardioides</taxon>
    </lineage>
</organism>
<proteinExistence type="inferred from homology"/>
<keyword evidence="3" id="KW-1133">Transmembrane helix</keyword>
<keyword evidence="3" id="KW-0472">Membrane</keyword>
<keyword evidence="5" id="KW-1185">Reference proteome</keyword>
<dbReference type="GO" id="GO:0016020">
    <property type="term" value="C:membrane"/>
    <property type="evidence" value="ECO:0007669"/>
    <property type="project" value="InterPro"/>
</dbReference>
<dbReference type="EMBL" id="QDGZ01000003">
    <property type="protein sequence ID" value="PVG83418.1"/>
    <property type="molecule type" value="Genomic_DNA"/>
</dbReference>
<feature type="transmembrane region" description="Helical" evidence="3">
    <location>
        <begin position="153"/>
        <end position="175"/>
    </location>
</feature>
<dbReference type="AlphaFoldDB" id="A0A2T8FCH8"/>
<dbReference type="Pfam" id="PF01066">
    <property type="entry name" value="CDP-OH_P_transf"/>
    <property type="match status" value="1"/>
</dbReference>
<sequence length="251" mass="25701">MRDLGRVSVASGPGLAGALAGLAALLAVLAATIGLGTPAAALGLACGVGLAGALRHGLAASGTARLGPADLVTLTRAALACGIAALVADAYLRHPAVPTLVTLTVVALVLDAVDGRVARQSGTASAFGARFDGEADAFLILVLSVYIAREAGAWVLAIGTVRYVFGAAGWLWPWMGCTLPFRDWRKVVTAVQGIVLCVAAADVLPDGVRDLALVVALALLAESFGRDVVWLWLRRAHARERPAESTEARLP</sequence>
<dbReference type="InterPro" id="IPR043130">
    <property type="entry name" value="CDP-OH_PTrfase_TM_dom"/>
</dbReference>
<dbReference type="PROSITE" id="PS00379">
    <property type="entry name" value="CDP_ALCOHOL_P_TRANSF"/>
    <property type="match status" value="1"/>
</dbReference>
<dbReference type="GO" id="GO:0016780">
    <property type="term" value="F:phosphotransferase activity, for other substituted phosphate groups"/>
    <property type="evidence" value="ECO:0007669"/>
    <property type="project" value="InterPro"/>
</dbReference>
<evidence type="ECO:0000313" key="5">
    <source>
        <dbReference type="Proteomes" id="UP000246018"/>
    </source>
</evidence>
<evidence type="ECO:0000256" key="1">
    <source>
        <dbReference type="ARBA" id="ARBA00022679"/>
    </source>
</evidence>
<accession>A0A2T8FCH8</accession>
<comment type="caution">
    <text evidence="4">The sequence shown here is derived from an EMBL/GenBank/DDBJ whole genome shotgun (WGS) entry which is preliminary data.</text>
</comment>
<dbReference type="Gene3D" id="1.20.120.1760">
    <property type="match status" value="1"/>
</dbReference>
<comment type="similarity">
    <text evidence="2">Belongs to the CDP-alcohol phosphatidyltransferase class-I family.</text>
</comment>
<evidence type="ECO:0000256" key="3">
    <source>
        <dbReference type="SAM" id="Phobius"/>
    </source>
</evidence>
<dbReference type="OrthoDB" id="9782011at2"/>
<feature type="transmembrane region" description="Helical" evidence="3">
    <location>
        <begin position="40"/>
        <end position="59"/>
    </location>
</feature>
<keyword evidence="1 2" id="KW-0808">Transferase</keyword>
<evidence type="ECO:0000256" key="2">
    <source>
        <dbReference type="RuleBase" id="RU003750"/>
    </source>
</evidence>
<dbReference type="Proteomes" id="UP000246018">
    <property type="component" value="Unassembled WGS sequence"/>
</dbReference>
<feature type="transmembrane region" description="Helical" evidence="3">
    <location>
        <begin position="211"/>
        <end position="233"/>
    </location>
</feature>
<dbReference type="InterPro" id="IPR048254">
    <property type="entry name" value="CDP_ALCOHOL_P_TRANSF_CS"/>
</dbReference>
<name>A0A2T8FCH8_9ACTN</name>
<gene>
    <name evidence="4" type="ORF">DDE18_09025</name>
</gene>